<evidence type="ECO:0000256" key="5">
    <source>
        <dbReference type="ARBA" id="ARBA00022519"/>
    </source>
</evidence>
<feature type="compositionally biased region" description="Basic and acidic residues" evidence="10">
    <location>
        <begin position="321"/>
        <end position="335"/>
    </location>
</feature>
<dbReference type="GO" id="GO:0015031">
    <property type="term" value="P:protein transport"/>
    <property type="evidence" value="ECO:0007669"/>
    <property type="project" value="UniProtKB-KW"/>
</dbReference>
<feature type="compositionally biased region" description="Acidic residues" evidence="10">
    <location>
        <begin position="140"/>
        <end position="155"/>
    </location>
</feature>
<name>U5DMX7_9CHRO</name>
<keyword evidence="9 11" id="KW-0472">Membrane</keyword>
<comment type="caution">
    <text evidence="13">The sequence shown here is derived from an EMBL/GenBank/DDBJ whole genome shotgun (WGS) entry which is preliminary data.</text>
</comment>
<protein>
    <submittedName>
        <fullName evidence="13">TonB family C-terminal domain protein</fullName>
    </submittedName>
</protein>
<evidence type="ECO:0000256" key="8">
    <source>
        <dbReference type="ARBA" id="ARBA00022989"/>
    </source>
</evidence>
<gene>
    <name evidence="13" type="ORF">KR51_00003370</name>
</gene>
<dbReference type="GO" id="GO:0055085">
    <property type="term" value="P:transmembrane transport"/>
    <property type="evidence" value="ECO:0007669"/>
    <property type="project" value="InterPro"/>
</dbReference>
<feature type="compositionally biased region" description="Acidic residues" evidence="10">
    <location>
        <begin position="385"/>
        <end position="396"/>
    </location>
</feature>
<evidence type="ECO:0000256" key="11">
    <source>
        <dbReference type="SAM" id="Phobius"/>
    </source>
</evidence>
<evidence type="ECO:0000256" key="9">
    <source>
        <dbReference type="ARBA" id="ARBA00023136"/>
    </source>
</evidence>
<evidence type="ECO:0000313" key="14">
    <source>
        <dbReference type="Proteomes" id="UP000016960"/>
    </source>
</evidence>
<dbReference type="STRING" id="582515.KR51_00003370"/>
<evidence type="ECO:0000256" key="10">
    <source>
        <dbReference type="SAM" id="MobiDB-lite"/>
    </source>
</evidence>
<feature type="region of interest" description="Disordered" evidence="10">
    <location>
        <begin position="97"/>
        <end position="236"/>
    </location>
</feature>
<dbReference type="eggNOG" id="COG0810">
    <property type="taxonomic scope" value="Bacteria"/>
</dbReference>
<evidence type="ECO:0000256" key="3">
    <source>
        <dbReference type="ARBA" id="ARBA00022448"/>
    </source>
</evidence>
<dbReference type="InterPro" id="IPR051045">
    <property type="entry name" value="TonB-dependent_transducer"/>
</dbReference>
<evidence type="ECO:0000256" key="7">
    <source>
        <dbReference type="ARBA" id="ARBA00022927"/>
    </source>
</evidence>
<dbReference type="GO" id="GO:0031992">
    <property type="term" value="F:energy transducer activity"/>
    <property type="evidence" value="ECO:0007669"/>
    <property type="project" value="TreeGrafter"/>
</dbReference>
<feature type="region of interest" description="Disordered" evidence="10">
    <location>
        <begin position="316"/>
        <end position="410"/>
    </location>
</feature>
<accession>U5DMX7</accession>
<feature type="transmembrane region" description="Helical" evidence="11">
    <location>
        <begin position="21"/>
        <end position="45"/>
    </location>
</feature>
<evidence type="ECO:0000259" key="12">
    <source>
        <dbReference type="PROSITE" id="PS52015"/>
    </source>
</evidence>
<keyword evidence="14" id="KW-1185">Reference proteome</keyword>
<evidence type="ECO:0000313" key="13">
    <source>
        <dbReference type="EMBL" id="ERN43021.1"/>
    </source>
</evidence>
<dbReference type="InterPro" id="IPR006260">
    <property type="entry name" value="TonB/TolA_C"/>
</dbReference>
<evidence type="ECO:0000256" key="1">
    <source>
        <dbReference type="ARBA" id="ARBA00004383"/>
    </source>
</evidence>
<dbReference type="NCBIfam" id="TIGR01352">
    <property type="entry name" value="tonB_Cterm"/>
    <property type="match status" value="1"/>
</dbReference>
<feature type="compositionally biased region" description="Low complexity" evidence="10">
    <location>
        <begin position="176"/>
        <end position="216"/>
    </location>
</feature>
<reference evidence="13 14" key="1">
    <citation type="submission" date="2013-05" db="EMBL/GenBank/DDBJ databases">
        <title>Draft genome sequence of Rubidibacter lacunae KORDI 51-2.</title>
        <authorList>
            <person name="Choi D.H."/>
            <person name="Noh J.H."/>
            <person name="Kwon K.-K."/>
            <person name="Lee J.-H."/>
            <person name="Ryu J.-Y."/>
        </authorList>
    </citation>
    <scope>NUCLEOTIDE SEQUENCE [LARGE SCALE GENOMIC DNA]</scope>
    <source>
        <strain evidence="13 14">KORDI 51-2</strain>
    </source>
</reference>
<dbReference type="AlphaFoldDB" id="U5DMX7"/>
<sequence length="410" mass="42969">MSLSRFCTEQHEREQAGLQKLLLLGFLGSVGMHAIAFGLSSLGIWQRTAQAELSPIELLVIEPPPAAIAEQREVTLAEMSSATNNPAPAAIARANPETTAAPAPPPPTEFVEPEPEPEPIPETEFESELTELGEPVENADAFEEEPETTEEESAEELAAPPPLTESQLERLRNFYGGTAAEADPDAASAETTTTESTDGEASSTGEATETAANSGTDTRNGTNPSGDGTGRGAGSRTVACQNCAKPLYPESALESGVEGTPRVQVDINPDGTVRSVTLVQSSGNAAIDRAAIQAARSSSFQPVAGGASVLIEYDLTIEGSQRNREAQRRGDRRSVEVPTEETETTSQTARDTEAEDTTPNPPEAEDASNTAQESDVDNTPPASEPDGESPSSDETESTNGEAHSKLTPGL</sequence>
<evidence type="ECO:0000256" key="2">
    <source>
        <dbReference type="ARBA" id="ARBA00006555"/>
    </source>
</evidence>
<keyword evidence="4" id="KW-1003">Cell membrane</keyword>
<comment type="subcellular location">
    <subcellularLocation>
        <location evidence="1">Cell inner membrane</location>
        <topology evidence="1">Single-pass membrane protein</topology>
        <orientation evidence="1">Periplasmic side</orientation>
    </subcellularLocation>
</comment>
<dbReference type="Proteomes" id="UP000016960">
    <property type="component" value="Unassembled WGS sequence"/>
</dbReference>
<feature type="domain" description="TonB C-terminal" evidence="12">
    <location>
        <begin position="233"/>
        <end position="324"/>
    </location>
</feature>
<dbReference type="RefSeq" id="WP_022604097.1">
    <property type="nucleotide sequence ID" value="NZ_ASSJ01000004.1"/>
</dbReference>
<dbReference type="PANTHER" id="PTHR33446:SF2">
    <property type="entry name" value="PROTEIN TONB"/>
    <property type="match status" value="1"/>
</dbReference>
<feature type="compositionally biased region" description="Acidic residues" evidence="10">
    <location>
        <begin position="111"/>
        <end position="131"/>
    </location>
</feature>
<dbReference type="PATRIC" id="fig|582515.4.peg.384"/>
<dbReference type="InterPro" id="IPR037682">
    <property type="entry name" value="TonB_C"/>
</dbReference>
<evidence type="ECO:0000256" key="6">
    <source>
        <dbReference type="ARBA" id="ARBA00022692"/>
    </source>
</evidence>
<dbReference type="GO" id="GO:0098797">
    <property type="term" value="C:plasma membrane protein complex"/>
    <property type="evidence" value="ECO:0007669"/>
    <property type="project" value="TreeGrafter"/>
</dbReference>
<keyword evidence="6 11" id="KW-0812">Transmembrane</keyword>
<dbReference type="InParanoid" id="U5DMX7"/>
<keyword evidence="3" id="KW-0813">Transport</keyword>
<dbReference type="PROSITE" id="PS52015">
    <property type="entry name" value="TONB_CTD"/>
    <property type="match status" value="1"/>
</dbReference>
<keyword evidence="5" id="KW-0997">Cell inner membrane</keyword>
<dbReference type="Pfam" id="PF03544">
    <property type="entry name" value="TonB_C"/>
    <property type="match status" value="1"/>
</dbReference>
<dbReference type="Gene3D" id="3.30.1150.10">
    <property type="match status" value="1"/>
</dbReference>
<proteinExistence type="inferred from homology"/>
<keyword evidence="8 11" id="KW-1133">Transmembrane helix</keyword>
<keyword evidence="7" id="KW-0653">Protein transport</keyword>
<dbReference type="EMBL" id="ASSJ01000004">
    <property type="protein sequence ID" value="ERN43021.1"/>
    <property type="molecule type" value="Genomic_DNA"/>
</dbReference>
<comment type="similarity">
    <text evidence="2">Belongs to the TonB family.</text>
</comment>
<evidence type="ECO:0000256" key="4">
    <source>
        <dbReference type="ARBA" id="ARBA00022475"/>
    </source>
</evidence>
<dbReference type="PANTHER" id="PTHR33446">
    <property type="entry name" value="PROTEIN TONB-RELATED"/>
    <property type="match status" value="1"/>
</dbReference>
<feature type="compositionally biased region" description="Polar residues" evidence="10">
    <location>
        <begin position="217"/>
        <end position="226"/>
    </location>
</feature>
<dbReference type="SUPFAM" id="SSF74653">
    <property type="entry name" value="TolA/TonB C-terminal domain"/>
    <property type="match status" value="1"/>
</dbReference>
<dbReference type="OrthoDB" id="532886at2"/>
<organism evidence="13 14">
    <name type="scientific">Rubidibacter lacunae KORDI 51-2</name>
    <dbReference type="NCBI Taxonomy" id="582515"/>
    <lineage>
        <taxon>Bacteria</taxon>
        <taxon>Bacillati</taxon>
        <taxon>Cyanobacteriota</taxon>
        <taxon>Cyanophyceae</taxon>
        <taxon>Oscillatoriophycideae</taxon>
        <taxon>Chroococcales</taxon>
        <taxon>Aphanothecaceae</taxon>
        <taxon>Rubidibacter</taxon>
    </lineage>
</organism>